<name>A0A3B0ZRM8_9ZZZZ</name>
<protein>
    <recommendedName>
        <fullName evidence="2">Phosphotyrosine protein phosphatase I domain-containing protein</fullName>
    </recommendedName>
</protein>
<accession>A0A3B0ZRM8</accession>
<proteinExistence type="predicted"/>
<keyword evidence="1" id="KW-0059">Arsenical resistance</keyword>
<organism evidence="3">
    <name type="scientific">hydrothermal vent metagenome</name>
    <dbReference type="NCBI Taxonomy" id="652676"/>
    <lineage>
        <taxon>unclassified sequences</taxon>
        <taxon>metagenomes</taxon>
        <taxon>ecological metagenomes</taxon>
    </lineage>
</organism>
<dbReference type="GO" id="GO:0046685">
    <property type="term" value="P:response to arsenic-containing substance"/>
    <property type="evidence" value="ECO:0007669"/>
    <property type="project" value="UniProtKB-KW"/>
</dbReference>
<dbReference type="AlphaFoldDB" id="A0A3B0ZRM8"/>
<dbReference type="Pfam" id="PF01451">
    <property type="entry name" value="LMWPc"/>
    <property type="match status" value="1"/>
</dbReference>
<evidence type="ECO:0000259" key="2">
    <source>
        <dbReference type="SMART" id="SM00226"/>
    </source>
</evidence>
<dbReference type="InterPro" id="IPR036196">
    <property type="entry name" value="Ptyr_pPase_sf"/>
</dbReference>
<gene>
    <name evidence="3" type="ORF">MNBD_GAMMA21-1821</name>
</gene>
<dbReference type="PANTHER" id="PTHR43428">
    <property type="entry name" value="ARSENATE REDUCTASE"/>
    <property type="match status" value="1"/>
</dbReference>
<dbReference type="CDD" id="cd16345">
    <property type="entry name" value="LMWP_ArsC"/>
    <property type="match status" value="1"/>
</dbReference>
<dbReference type="SUPFAM" id="SSF52788">
    <property type="entry name" value="Phosphotyrosine protein phosphatases I"/>
    <property type="match status" value="1"/>
</dbReference>
<evidence type="ECO:0000313" key="3">
    <source>
        <dbReference type="EMBL" id="VAW90743.1"/>
    </source>
</evidence>
<sequence length="198" mass="22383">MFHALSNPGFILVYRQFRPITNGGGLTAFFIDVSSHTSKHLDKFLDHSFGGDDFEVCSAGLEPKGLHPMTKRVMHENNIDVSSHTSKHLDKFLDQSFDYIITVCNQANDNCPTFPGDNVRIHWCFEDPAVITNDIEAQYQLFKRVRSEISERIRVWVTVQRKKLKDMGLVFDTGGTVIAKYSNHQTGSRAHGMCAYAA</sequence>
<dbReference type="SMART" id="SM00226">
    <property type="entry name" value="LMWPc"/>
    <property type="match status" value="1"/>
</dbReference>
<evidence type="ECO:0000256" key="1">
    <source>
        <dbReference type="ARBA" id="ARBA00022849"/>
    </source>
</evidence>
<dbReference type="PANTHER" id="PTHR43428:SF1">
    <property type="entry name" value="ARSENATE REDUCTASE"/>
    <property type="match status" value="1"/>
</dbReference>
<reference evidence="3" key="1">
    <citation type="submission" date="2018-06" db="EMBL/GenBank/DDBJ databases">
        <authorList>
            <person name="Zhirakovskaya E."/>
        </authorList>
    </citation>
    <scope>NUCLEOTIDE SEQUENCE</scope>
</reference>
<feature type="domain" description="Phosphotyrosine protein phosphatase I" evidence="2">
    <location>
        <begin position="43"/>
        <end position="159"/>
    </location>
</feature>
<dbReference type="EMBL" id="UOFR01000003">
    <property type="protein sequence ID" value="VAW90743.1"/>
    <property type="molecule type" value="Genomic_DNA"/>
</dbReference>
<dbReference type="InterPro" id="IPR023485">
    <property type="entry name" value="Ptyr_pPase"/>
</dbReference>
<dbReference type="Gene3D" id="3.40.50.2300">
    <property type="match status" value="1"/>
</dbReference>